<evidence type="ECO:0000259" key="3">
    <source>
        <dbReference type="PROSITE" id="PS50404"/>
    </source>
</evidence>
<dbReference type="RefSeq" id="XP_016583286.1">
    <property type="nucleotide sequence ID" value="XM_016732205.1"/>
</dbReference>
<comment type="similarity">
    <text evidence="1 2">Belongs to the GST superfamily.</text>
</comment>
<dbReference type="VEuPathDB" id="FungiDB:SPSK_05459"/>
<dbReference type="PROSITE" id="PS50404">
    <property type="entry name" value="GST_NTER"/>
    <property type="match status" value="1"/>
</dbReference>
<dbReference type="EMBL" id="AXCR01000012">
    <property type="protein sequence ID" value="KJR80610.1"/>
    <property type="molecule type" value="Genomic_DNA"/>
</dbReference>
<dbReference type="PROSITE" id="PS50405">
    <property type="entry name" value="GST_CTER"/>
    <property type="match status" value="1"/>
</dbReference>
<organism evidence="5 6">
    <name type="scientific">Sporothrix schenckii 1099-18</name>
    <dbReference type="NCBI Taxonomy" id="1397361"/>
    <lineage>
        <taxon>Eukaryota</taxon>
        <taxon>Fungi</taxon>
        <taxon>Dikarya</taxon>
        <taxon>Ascomycota</taxon>
        <taxon>Pezizomycotina</taxon>
        <taxon>Sordariomycetes</taxon>
        <taxon>Sordariomycetidae</taxon>
        <taxon>Ophiostomatales</taxon>
        <taxon>Ophiostomataceae</taxon>
        <taxon>Sporothrix</taxon>
    </lineage>
</organism>
<dbReference type="CDD" id="cd03048">
    <property type="entry name" value="GST_N_Ure2p_like"/>
    <property type="match status" value="1"/>
</dbReference>
<name>A0A0F2LVT4_SPOSC</name>
<dbReference type="InterPro" id="IPR036282">
    <property type="entry name" value="Glutathione-S-Trfase_C_sf"/>
</dbReference>
<dbReference type="SFLD" id="SFLDG01151">
    <property type="entry name" value="Main.2:_Nu-like"/>
    <property type="match status" value="1"/>
</dbReference>
<dbReference type="SFLD" id="SFLDS00019">
    <property type="entry name" value="Glutathione_Transferase_(cytos"/>
    <property type="match status" value="1"/>
</dbReference>
<reference evidence="5 6" key="1">
    <citation type="journal article" date="2014" name="BMC Genomics">
        <title>Comparative genomics of the major fungal agents of human and animal Sporotrichosis: Sporothrix schenckii and Sporothrix brasiliensis.</title>
        <authorList>
            <person name="Teixeira M.M."/>
            <person name="de Almeida L.G."/>
            <person name="Kubitschek-Barreira P."/>
            <person name="Alves F.L."/>
            <person name="Kioshima E.S."/>
            <person name="Abadio A.K."/>
            <person name="Fernandes L."/>
            <person name="Derengowski L.S."/>
            <person name="Ferreira K.S."/>
            <person name="Souza R.C."/>
            <person name="Ruiz J.C."/>
            <person name="de Andrade N.C."/>
            <person name="Paes H.C."/>
            <person name="Nicola A.M."/>
            <person name="Albuquerque P."/>
            <person name="Gerber A.L."/>
            <person name="Martins V.P."/>
            <person name="Peconick L.D."/>
            <person name="Neto A.V."/>
            <person name="Chaucanez C.B."/>
            <person name="Silva P.A."/>
            <person name="Cunha O.L."/>
            <person name="de Oliveira F.F."/>
            <person name="dos Santos T.C."/>
            <person name="Barros A.L."/>
            <person name="Soares M.A."/>
            <person name="de Oliveira L.M."/>
            <person name="Marini M.M."/>
            <person name="Villalobos-Duno H."/>
            <person name="Cunha M.M."/>
            <person name="de Hoog S."/>
            <person name="da Silveira J.F."/>
            <person name="Henrissat B."/>
            <person name="Nino-Vega G.A."/>
            <person name="Cisalpino P.S."/>
            <person name="Mora-Montes H.M."/>
            <person name="Almeida S.R."/>
            <person name="Stajich J.E."/>
            <person name="Lopes-Bezerra L.M."/>
            <person name="Vasconcelos A.T."/>
            <person name="Felipe M.S."/>
        </authorList>
    </citation>
    <scope>NUCLEOTIDE SEQUENCE [LARGE SCALE GENOMIC DNA]</scope>
    <source>
        <strain evidence="5 6">1099-18</strain>
    </source>
</reference>
<dbReference type="SFLD" id="SFLDG00358">
    <property type="entry name" value="Main_(cytGST)"/>
    <property type="match status" value="1"/>
</dbReference>
<evidence type="ECO:0000256" key="1">
    <source>
        <dbReference type="ARBA" id="ARBA00007409"/>
    </source>
</evidence>
<proteinExistence type="inferred from homology"/>
<dbReference type="SUPFAM" id="SSF47616">
    <property type="entry name" value="GST C-terminal domain-like"/>
    <property type="match status" value="1"/>
</dbReference>
<dbReference type="InterPro" id="IPR004046">
    <property type="entry name" value="GST_C"/>
</dbReference>
<dbReference type="InterPro" id="IPR036249">
    <property type="entry name" value="Thioredoxin-like_sf"/>
</dbReference>
<dbReference type="Pfam" id="PF00043">
    <property type="entry name" value="GST_C"/>
    <property type="match status" value="1"/>
</dbReference>
<dbReference type="KEGG" id="ssck:SPSK_05459"/>
<reference evidence="5 6" key="2">
    <citation type="journal article" date="2015" name="Eukaryot. Cell">
        <title>Asexual propagation of a virulent clone complex in a human and feline outbreak of sporotrichosis.</title>
        <authorList>
            <person name="Teixeira Mde M."/>
            <person name="Rodrigues A.M."/>
            <person name="Tsui C.K."/>
            <person name="de Almeida L.G."/>
            <person name="Van Diepeningen A.D."/>
            <person name="van den Ende B.G."/>
            <person name="Fernandes G.F."/>
            <person name="Kano R."/>
            <person name="Hamelin R.C."/>
            <person name="Lopes-Bezerra L.M."/>
            <person name="Vasconcelos A.T."/>
            <person name="de Hoog S."/>
            <person name="de Camargo Z.P."/>
            <person name="Felipe M.S."/>
        </authorList>
    </citation>
    <scope>NUCLEOTIDE SEQUENCE [LARGE SCALE GENOMIC DNA]</scope>
    <source>
        <strain evidence="5 6">1099-18</strain>
    </source>
</reference>
<evidence type="ECO:0000259" key="4">
    <source>
        <dbReference type="PROSITE" id="PS50405"/>
    </source>
</evidence>
<evidence type="ECO:0000313" key="5">
    <source>
        <dbReference type="EMBL" id="KJR80610.1"/>
    </source>
</evidence>
<dbReference type="OrthoDB" id="422574at2759"/>
<dbReference type="Gene3D" id="3.40.30.10">
    <property type="entry name" value="Glutaredoxin"/>
    <property type="match status" value="1"/>
</dbReference>
<feature type="domain" description="GST N-terminal" evidence="3">
    <location>
        <begin position="4"/>
        <end position="90"/>
    </location>
</feature>
<dbReference type="GO" id="GO:0016740">
    <property type="term" value="F:transferase activity"/>
    <property type="evidence" value="ECO:0007669"/>
    <property type="project" value="UniProtKB-KW"/>
</dbReference>
<dbReference type="CDD" id="cd10291">
    <property type="entry name" value="GST_C_YfcG_like"/>
    <property type="match status" value="1"/>
</dbReference>
<evidence type="ECO:0000313" key="6">
    <source>
        <dbReference type="Proteomes" id="UP000033710"/>
    </source>
</evidence>
<gene>
    <name evidence="5" type="ORF">SPSK_05459</name>
</gene>
<dbReference type="GeneID" id="27667482"/>
<accession>A0A0F2LVT4</accession>
<sequence>MATPTDIHLYTSQTPNGIKISLLLEELGLQYKVTAIELTKNVQKEPWYVEINPNGRIPALTDTHTDGKPIRLFESGSILLYLTDRYDTEHKLSYPFGTREYYEVNNWLFFQMAGVGPMQGQSNHFLRYAPERIEYGVKRYGNETGRLYHVLDDHLAKSTSGFLVGDRLTIADIATWPWIASHHNIGWAGQTLDDTPHLKAWFDKILARPGVEKGRHIPSRHTALDNLSVADIEKRAASARAWVQQGMADDAKKLKK</sequence>
<dbReference type="PANTHER" id="PTHR44051:SF8">
    <property type="entry name" value="GLUTATHIONE S-TRANSFERASE GSTA"/>
    <property type="match status" value="1"/>
</dbReference>
<dbReference type="SUPFAM" id="SSF52833">
    <property type="entry name" value="Thioredoxin-like"/>
    <property type="match status" value="1"/>
</dbReference>
<evidence type="ECO:0000256" key="2">
    <source>
        <dbReference type="RuleBase" id="RU003494"/>
    </source>
</evidence>
<dbReference type="InterPro" id="IPR040079">
    <property type="entry name" value="Glutathione_S-Trfase"/>
</dbReference>
<dbReference type="AlphaFoldDB" id="A0A0F2LVT4"/>
<dbReference type="PANTHER" id="PTHR44051">
    <property type="entry name" value="GLUTATHIONE S-TRANSFERASE-RELATED"/>
    <property type="match status" value="1"/>
</dbReference>
<dbReference type="InterPro" id="IPR004045">
    <property type="entry name" value="Glutathione_S-Trfase_N"/>
</dbReference>
<comment type="caution">
    <text evidence="5">The sequence shown here is derived from an EMBL/GenBank/DDBJ whole genome shotgun (WGS) entry which is preliminary data.</text>
</comment>
<feature type="domain" description="GST C-terminal" evidence="4">
    <location>
        <begin position="97"/>
        <end position="224"/>
    </location>
</feature>
<protein>
    <submittedName>
        <fullName evidence="5">Glutathione S-transferase</fullName>
    </submittedName>
</protein>
<dbReference type="InterPro" id="IPR010987">
    <property type="entry name" value="Glutathione-S-Trfase_C-like"/>
</dbReference>
<dbReference type="FunFam" id="3.40.30.10:FF:000172">
    <property type="entry name" value="Glutathione S-transferase GstA"/>
    <property type="match status" value="1"/>
</dbReference>
<dbReference type="Gene3D" id="1.20.1050.10">
    <property type="match status" value="1"/>
</dbReference>
<dbReference type="Pfam" id="PF02798">
    <property type="entry name" value="GST_N"/>
    <property type="match status" value="1"/>
</dbReference>
<dbReference type="Proteomes" id="UP000033710">
    <property type="component" value="Unassembled WGS sequence"/>
</dbReference>
<keyword evidence="5" id="KW-0808">Transferase</keyword>